<dbReference type="InterPro" id="IPR036390">
    <property type="entry name" value="WH_DNA-bd_sf"/>
</dbReference>
<dbReference type="RefSeq" id="WP_192112874.1">
    <property type="nucleotide sequence ID" value="NZ_CABSIF010000022.1"/>
</dbReference>
<gene>
    <name evidence="2" type="ORF">KM92DES2_12791</name>
</gene>
<protein>
    <submittedName>
        <fullName evidence="2">Transcriptional regulator, BadM/Rrf2 family</fullName>
    </submittedName>
</protein>
<dbReference type="Gene3D" id="1.10.10.10">
    <property type="entry name" value="Winged helix-like DNA-binding domain superfamily/Winged helix DNA-binding domain"/>
    <property type="match status" value="1"/>
</dbReference>
<dbReference type="SUPFAM" id="SSF46785">
    <property type="entry name" value="Winged helix' DNA-binding domain"/>
    <property type="match status" value="1"/>
</dbReference>
<evidence type="ECO:0000256" key="1">
    <source>
        <dbReference type="ARBA" id="ARBA00023125"/>
    </source>
</evidence>
<dbReference type="EMBL" id="FLUP01000001">
    <property type="protein sequence ID" value="SBW09811.1"/>
    <property type="molecule type" value="Genomic_DNA"/>
</dbReference>
<sequence length="138" mass="15184">MKLSAKTRYAARILLFLAKNGLEKPVSSSQLAAQTGISSQFSEQILRQLRLAGITGSIRGAKGGHVLLRKPEELTFGCIVKLMEGGIELTNCMEKPGECARFDGCEVRKAWENLQATLDGVFESITLRDLMHDPHILL</sequence>
<dbReference type="Pfam" id="PF02082">
    <property type="entry name" value="Rrf2"/>
    <property type="match status" value="1"/>
</dbReference>
<name>A0A212KDT8_9BACT</name>
<dbReference type="InterPro" id="IPR000944">
    <property type="entry name" value="Tscrpt_reg_Rrf2"/>
</dbReference>
<dbReference type="NCBIfam" id="TIGR00738">
    <property type="entry name" value="rrf2_super"/>
    <property type="match status" value="1"/>
</dbReference>
<dbReference type="GO" id="GO:0003677">
    <property type="term" value="F:DNA binding"/>
    <property type="evidence" value="ECO:0007669"/>
    <property type="project" value="UniProtKB-KW"/>
</dbReference>
<dbReference type="GO" id="GO:0003700">
    <property type="term" value="F:DNA-binding transcription factor activity"/>
    <property type="evidence" value="ECO:0007669"/>
    <property type="project" value="TreeGrafter"/>
</dbReference>
<dbReference type="InterPro" id="IPR036388">
    <property type="entry name" value="WH-like_DNA-bd_sf"/>
</dbReference>
<evidence type="ECO:0000313" key="2">
    <source>
        <dbReference type="EMBL" id="SBW09811.1"/>
    </source>
</evidence>
<dbReference type="AlphaFoldDB" id="A0A212KDT8"/>
<accession>A0A212KDT8</accession>
<dbReference type="PANTHER" id="PTHR33221:SF5">
    <property type="entry name" value="HTH-TYPE TRANSCRIPTIONAL REGULATOR ISCR"/>
    <property type="match status" value="1"/>
</dbReference>
<dbReference type="PROSITE" id="PS51197">
    <property type="entry name" value="HTH_RRF2_2"/>
    <property type="match status" value="1"/>
</dbReference>
<keyword evidence="1" id="KW-0238">DNA-binding</keyword>
<reference evidence="2" key="1">
    <citation type="submission" date="2016-04" db="EMBL/GenBank/DDBJ databases">
        <authorList>
            <person name="Evans L.H."/>
            <person name="Alamgir A."/>
            <person name="Owens N."/>
            <person name="Weber N.D."/>
            <person name="Virtaneva K."/>
            <person name="Barbian K."/>
            <person name="Babar A."/>
            <person name="Rosenke K."/>
        </authorList>
    </citation>
    <scope>NUCLEOTIDE SEQUENCE</scope>
    <source>
        <strain evidence="2">92-2</strain>
    </source>
</reference>
<dbReference type="PANTHER" id="PTHR33221">
    <property type="entry name" value="WINGED HELIX-TURN-HELIX TRANSCRIPTIONAL REGULATOR, RRF2 FAMILY"/>
    <property type="match status" value="1"/>
</dbReference>
<organism evidence="2">
    <name type="scientific">uncultured Desulfovibrio sp</name>
    <dbReference type="NCBI Taxonomy" id="167968"/>
    <lineage>
        <taxon>Bacteria</taxon>
        <taxon>Pseudomonadati</taxon>
        <taxon>Thermodesulfobacteriota</taxon>
        <taxon>Desulfovibrionia</taxon>
        <taxon>Desulfovibrionales</taxon>
        <taxon>Desulfovibrionaceae</taxon>
        <taxon>Desulfovibrio</taxon>
        <taxon>environmental samples</taxon>
    </lineage>
</organism>
<dbReference type="GO" id="GO:0005829">
    <property type="term" value="C:cytosol"/>
    <property type="evidence" value="ECO:0007669"/>
    <property type="project" value="TreeGrafter"/>
</dbReference>
<proteinExistence type="predicted"/>